<comment type="caution">
    <text evidence="1">The sequence shown here is derived from an EMBL/GenBank/DDBJ whole genome shotgun (WGS) entry which is preliminary data.</text>
</comment>
<organism evidence="1 2">
    <name type="scientific">Protea cynaroides</name>
    <dbReference type="NCBI Taxonomy" id="273540"/>
    <lineage>
        <taxon>Eukaryota</taxon>
        <taxon>Viridiplantae</taxon>
        <taxon>Streptophyta</taxon>
        <taxon>Embryophyta</taxon>
        <taxon>Tracheophyta</taxon>
        <taxon>Spermatophyta</taxon>
        <taxon>Magnoliopsida</taxon>
        <taxon>Proteales</taxon>
        <taxon>Proteaceae</taxon>
        <taxon>Protea</taxon>
    </lineage>
</organism>
<gene>
    <name evidence="1" type="ORF">NE237_006697</name>
</gene>
<proteinExistence type="predicted"/>
<sequence length="104" mass="11152">MLNEIYVSLLATFWPETSSGISTATRRFETSSELPSVVALSLGVSLPVPWVESSLLICPSAGSSSLRVLVGSTTYTSSSMPFLKWHLSLVCPGLEQTEHFLGSS</sequence>
<keyword evidence="2" id="KW-1185">Reference proteome</keyword>
<protein>
    <submittedName>
        <fullName evidence="1">Uncharacterized protein</fullName>
    </submittedName>
</protein>
<reference evidence="1" key="1">
    <citation type="journal article" date="2023" name="Plant J.">
        <title>The genome of the king protea, Protea cynaroides.</title>
        <authorList>
            <person name="Chang J."/>
            <person name="Duong T.A."/>
            <person name="Schoeman C."/>
            <person name="Ma X."/>
            <person name="Roodt D."/>
            <person name="Barker N."/>
            <person name="Li Z."/>
            <person name="Van de Peer Y."/>
            <person name="Mizrachi E."/>
        </authorList>
    </citation>
    <scope>NUCLEOTIDE SEQUENCE</scope>
    <source>
        <tissue evidence="1">Young leaves</tissue>
    </source>
</reference>
<dbReference type="Proteomes" id="UP001141806">
    <property type="component" value="Unassembled WGS sequence"/>
</dbReference>
<evidence type="ECO:0000313" key="1">
    <source>
        <dbReference type="EMBL" id="KAJ4973523.1"/>
    </source>
</evidence>
<evidence type="ECO:0000313" key="2">
    <source>
        <dbReference type="Proteomes" id="UP001141806"/>
    </source>
</evidence>
<dbReference type="AlphaFoldDB" id="A0A9Q0KMV7"/>
<accession>A0A9Q0KMV7</accession>
<dbReference type="EMBL" id="JAMYWD010000004">
    <property type="protein sequence ID" value="KAJ4973523.1"/>
    <property type="molecule type" value="Genomic_DNA"/>
</dbReference>
<name>A0A9Q0KMV7_9MAGN</name>